<accession>A0A1R0GPL1</accession>
<dbReference type="AlphaFoldDB" id="A0A1R0GPL1"/>
<name>A0A1R0GPL1_9FUNG</name>
<dbReference type="Gene3D" id="2.60.120.470">
    <property type="entry name" value="PITH domain"/>
    <property type="match status" value="1"/>
</dbReference>
<dbReference type="SUPFAM" id="SSF52833">
    <property type="entry name" value="Thioredoxin-like"/>
    <property type="match status" value="1"/>
</dbReference>
<dbReference type="EMBL" id="LSSL01005488">
    <property type="protein sequence ID" value="OLY78808.1"/>
    <property type="molecule type" value="Genomic_DNA"/>
</dbReference>
<gene>
    <name evidence="4" type="ORF">AYI68_g6435</name>
    <name evidence="3" type="ORF">AYI68_g7136</name>
</gene>
<dbReference type="Gene3D" id="3.40.30.10">
    <property type="entry name" value="Glutaredoxin"/>
    <property type="match status" value="1"/>
</dbReference>
<dbReference type="InterPro" id="IPR010400">
    <property type="entry name" value="PITH_dom"/>
</dbReference>
<comment type="caution">
    <text evidence="3">The sequence shown here is derived from an EMBL/GenBank/DDBJ whole genome shotgun (WGS) entry which is preliminary data.</text>
</comment>
<sequence>MPIEIINSKPAFRCPPCKVIAPLYSQLSDQYPNVLFTEVDVDKNQEISSLCGVNSMPTFQFFKDMKQIDAFSGADQRKLTEFVAKYSSASSAPTSSQAISNEFPSCPGHVNLSQFIIKSQLECLNHSDDDDIQNVLKPDESIISSDVDEQLLLNIVFSQPVKLFAIKITPGKEMEQAPKSVKLFSNIQNMSFSDAESNSPTDATEFTEETYKSGGIFKVKFVRFQNISNLSIFINDNIGDGEVTSLQSVTLIGTPIQANDFSTVTAK</sequence>
<dbReference type="PROSITE" id="PS51532">
    <property type="entry name" value="PITH"/>
    <property type="match status" value="1"/>
</dbReference>
<evidence type="ECO:0000256" key="1">
    <source>
        <dbReference type="ARBA" id="ARBA00023157"/>
    </source>
</evidence>
<dbReference type="Pfam" id="PF06201">
    <property type="entry name" value="PITH"/>
    <property type="match status" value="1"/>
</dbReference>
<dbReference type="OrthoDB" id="10263751at2759"/>
<dbReference type="InterPro" id="IPR036249">
    <property type="entry name" value="Thioredoxin-like_sf"/>
</dbReference>
<feature type="domain" description="PITH" evidence="2">
    <location>
        <begin position="101"/>
        <end position="267"/>
    </location>
</feature>
<evidence type="ECO:0000259" key="2">
    <source>
        <dbReference type="PROSITE" id="PS51532"/>
    </source>
</evidence>
<protein>
    <submittedName>
        <fullName evidence="3">Thioredoxin-like protein 1</fullName>
    </submittedName>
</protein>
<evidence type="ECO:0000313" key="5">
    <source>
        <dbReference type="Proteomes" id="UP000187455"/>
    </source>
</evidence>
<dbReference type="SUPFAM" id="SSF49785">
    <property type="entry name" value="Galactose-binding domain-like"/>
    <property type="match status" value="1"/>
</dbReference>
<dbReference type="EMBL" id="LSSL01004390">
    <property type="protein sequence ID" value="OLY79495.1"/>
    <property type="molecule type" value="Genomic_DNA"/>
</dbReference>
<dbReference type="GO" id="GO:0005737">
    <property type="term" value="C:cytoplasm"/>
    <property type="evidence" value="ECO:0007669"/>
    <property type="project" value="UniProtKB-ARBA"/>
</dbReference>
<dbReference type="Proteomes" id="UP000187455">
    <property type="component" value="Unassembled WGS sequence"/>
</dbReference>
<evidence type="ECO:0000313" key="3">
    <source>
        <dbReference type="EMBL" id="OLY78808.1"/>
    </source>
</evidence>
<dbReference type="InterPro" id="IPR037047">
    <property type="entry name" value="PITH_dom_sf"/>
</dbReference>
<proteinExistence type="predicted"/>
<reference evidence="3" key="2">
    <citation type="submission" date="2017-01" db="EMBL/GenBank/DDBJ databases">
        <authorList>
            <person name="Mah S.A."/>
            <person name="Swanson W.J."/>
            <person name="Moy G.W."/>
            <person name="Vacquier V.D."/>
        </authorList>
    </citation>
    <scope>NUCLEOTIDE SEQUENCE</scope>
    <source>
        <strain evidence="3">ALG-7-W6</strain>
    </source>
</reference>
<evidence type="ECO:0000313" key="4">
    <source>
        <dbReference type="EMBL" id="OLY79495.1"/>
    </source>
</evidence>
<organism evidence="3 5">
    <name type="scientific">Smittium mucronatum</name>
    <dbReference type="NCBI Taxonomy" id="133383"/>
    <lineage>
        <taxon>Eukaryota</taxon>
        <taxon>Fungi</taxon>
        <taxon>Fungi incertae sedis</taxon>
        <taxon>Zoopagomycota</taxon>
        <taxon>Kickxellomycotina</taxon>
        <taxon>Harpellomycetes</taxon>
        <taxon>Harpellales</taxon>
        <taxon>Legeriomycetaceae</taxon>
        <taxon>Smittium</taxon>
    </lineage>
</organism>
<dbReference type="PANTHER" id="PTHR46115">
    <property type="entry name" value="THIOREDOXIN-LIKE PROTEIN 1"/>
    <property type="match status" value="1"/>
</dbReference>
<dbReference type="Pfam" id="PF00085">
    <property type="entry name" value="Thioredoxin"/>
    <property type="match status" value="1"/>
</dbReference>
<dbReference type="STRING" id="133383.A0A1R0GPL1"/>
<dbReference type="InterPro" id="IPR008979">
    <property type="entry name" value="Galactose-bd-like_sf"/>
</dbReference>
<dbReference type="CDD" id="cd02947">
    <property type="entry name" value="TRX_family"/>
    <property type="match status" value="1"/>
</dbReference>
<reference evidence="3 5" key="1">
    <citation type="journal article" date="2016" name="Mol. Biol. Evol.">
        <title>Genome-Wide Survey of Gut Fungi (Harpellales) Reveals the First Horizontally Transferred Ubiquitin Gene from a Mosquito Host.</title>
        <authorList>
            <person name="Wang Y."/>
            <person name="White M.M."/>
            <person name="Kvist S."/>
            <person name="Moncalvo J.M."/>
        </authorList>
    </citation>
    <scope>NUCLEOTIDE SEQUENCE [LARGE SCALE GENOMIC DNA]</scope>
    <source>
        <strain evidence="3 5">ALG-7-W6</strain>
    </source>
</reference>
<keyword evidence="1" id="KW-1015">Disulfide bond</keyword>
<dbReference type="InterPro" id="IPR013766">
    <property type="entry name" value="Thioredoxin_domain"/>
</dbReference>
<keyword evidence="5" id="KW-1185">Reference proteome</keyword>